<feature type="region of interest" description="Disordered" evidence="1">
    <location>
        <begin position="54"/>
        <end position="73"/>
    </location>
</feature>
<organism evidence="2 3">
    <name type="scientific">Streptomyces angustmyceticus</name>
    <dbReference type="NCBI Taxonomy" id="285578"/>
    <lineage>
        <taxon>Bacteria</taxon>
        <taxon>Bacillati</taxon>
        <taxon>Actinomycetota</taxon>
        <taxon>Actinomycetes</taxon>
        <taxon>Kitasatosporales</taxon>
        <taxon>Streptomycetaceae</taxon>
        <taxon>Streptomyces</taxon>
    </lineage>
</organism>
<evidence type="ECO:0000313" key="3">
    <source>
        <dbReference type="Proteomes" id="UP000325598"/>
    </source>
</evidence>
<protein>
    <submittedName>
        <fullName evidence="2">Uncharacterized protein</fullName>
    </submittedName>
</protein>
<keyword evidence="3" id="KW-1185">Reference proteome</keyword>
<dbReference type="AlphaFoldDB" id="A0A5J4LMX7"/>
<dbReference type="GeneID" id="96753228"/>
<reference evidence="2 3" key="1">
    <citation type="submission" date="2019-10" db="EMBL/GenBank/DDBJ databases">
        <title>Whole genome shotgun sequence of Streptomyces angustmyceticus NBRC 3934.</title>
        <authorList>
            <person name="Hosoyama A."/>
            <person name="Ichikawa N."/>
            <person name="Kimura A."/>
            <person name="Kitahashi Y."/>
            <person name="Komaki H."/>
            <person name="Uohara A."/>
        </authorList>
    </citation>
    <scope>NUCLEOTIDE SEQUENCE [LARGE SCALE GENOMIC DNA]</scope>
    <source>
        <strain evidence="2 3">NBRC 3934</strain>
    </source>
</reference>
<dbReference type="Proteomes" id="UP000325598">
    <property type="component" value="Unassembled WGS sequence"/>
</dbReference>
<name>A0A5J4LMX7_9ACTN</name>
<sequence>MRARRAGLLGQRPWGRTRGADDDRAAEAASDGFAARVYAELAEQLPDEDLGEDLDDVLEGFEPGSGPGADAEADEEFLDTVREAHARIARGY</sequence>
<dbReference type="EMBL" id="BLAG01000016">
    <property type="protein sequence ID" value="GES32829.1"/>
    <property type="molecule type" value="Genomic_DNA"/>
</dbReference>
<proteinExistence type="predicted"/>
<dbReference type="RefSeq" id="WP_223660126.1">
    <property type="nucleotide sequence ID" value="NZ_BLAG01000016.1"/>
</dbReference>
<accession>A0A5J4LMX7</accession>
<comment type="caution">
    <text evidence="2">The sequence shown here is derived from an EMBL/GenBank/DDBJ whole genome shotgun (WGS) entry which is preliminary data.</text>
</comment>
<gene>
    <name evidence="2" type="ORF">San01_53170</name>
</gene>
<evidence type="ECO:0000313" key="2">
    <source>
        <dbReference type="EMBL" id="GES32829.1"/>
    </source>
</evidence>
<evidence type="ECO:0000256" key="1">
    <source>
        <dbReference type="SAM" id="MobiDB-lite"/>
    </source>
</evidence>
<feature type="region of interest" description="Disordered" evidence="1">
    <location>
        <begin position="1"/>
        <end position="27"/>
    </location>
</feature>